<proteinExistence type="predicted"/>
<sequence length="350" mass="37878">MWKTNGTNRTTASNVPPNNAGNAGNNRSANNDDSPARLDRLNLIHPIFREVLRGLTSEPTAKRRFGARSAYGPDKELRVVQPWVVRGARLDDEFSAREKRGNLRSLVRARGQVQLPREHQDQRVELGQHLAHRGRIVECAWTGIGVGGLLVVAVLAGGGVGLRGCVPAAVAEAVQQPQVVIGRLPGHRPLEGGHRLLVPGLAAAQRERFAPSLDRELDPGRPGPGGHQHQRPDPLGIPTGVKQRKVAGGGVGQHVHPLQPKVSPERFDVVHLPANKNIGTTHIANGAYRLHPVEWSIGEAAGALAAYCLDSGRTPAQVRRDDVRRFQDLLSGALGVPLAWPEEIRRHSPE</sequence>
<dbReference type="EMBL" id="POUD01000001">
    <property type="protein sequence ID" value="PZG23652.1"/>
    <property type="molecule type" value="Genomic_DNA"/>
</dbReference>
<gene>
    <name evidence="2" type="ORF">C1J01_00010</name>
</gene>
<name>A0A2W2EH59_9ACTN</name>
<feature type="region of interest" description="Disordered" evidence="1">
    <location>
        <begin position="213"/>
        <end position="259"/>
    </location>
</feature>
<dbReference type="AlphaFoldDB" id="A0A2W2EH59"/>
<feature type="compositionally biased region" description="Low complexity" evidence="1">
    <location>
        <begin position="12"/>
        <end position="31"/>
    </location>
</feature>
<organism evidence="2 3">
    <name type="scientific">Nonomuraea aridisoli</name>
    <dbReference type="NCBI Taxonomy" id="2070368"/>
    <lineage>
        <taxon>Bacteria</taxon>
        <taxon>Bacillati</taxon>
        <taxon>Actinomycetota</taxon>
        <taxon>Actinomycetes</taxon>
        <taxon>Streptosporangiales</taxon>
        <taxon>Streptosporangiaceae</taxon>
        <taxon>Nonomuraea</taxon>
    </lineage>
</organism>
<dbReference type="Pfam" id="PF12831">
    <property type="entry name" value="FAD_oxidored"/>
    <property type="match status" value="1"/>
</dbReference>
<evidence type="ECO:0000256" key="1">
    <source>
        <dbReference type="SAM" id="MobiDB-lite"/>
    </source>
</evidence>
<evidence type="ECO:0000313" key="3">
    <source>
        <dbReference type="Proteomes" id="UP000249304"/>
    </source>
</evidence>
<dbReference type="Proteomes" id="UP000249304">
    <property type="component" value="Unassembled WGS sequence"/>
</dbReference>
<accession>A0A2W2EH59</accession>
<reference evidence="2 3" key="1">
    <citation type="submission" date="2018-01" db="EMBL/GenBank/DDBJ databases">
        <title>Draft genome sequence of Nonomuraea sp. KC333.</title>
        <authorList>
            <person name="Sahin N."/>
            <person name="Saygin H."/>
            <person name="Ay H."/>
        </authorList>
    </citation>
    <scope>NUCLEOTIDE SEQUENCE [LARGE SCALE GENOMIC DNA]</scope>
    <source>
        <strain evidence="2 3">KC333</strain>
    </source>
</reference>
<protein>
    <recommendedName>
        <fullName evidence="4">FAD-dependent oxidoreductase</fullName>
    </recommendedName>
</protein>
<comment type="caution">
    <text evidence="2">The sequence shown here is derived from an EMBL/GenBank/DDBJ whole genome shotgun (WGS) entry which is preliminary data.</text>
</comment>
<dbReference type="OrthoDB" id="615715at2"/>
<feature type="compositionally biased region" description="Polar residues" evidence="1">
    <location>
        <begin position="1"/>
        <end position="11"/>
    </location>
</feature>
<evidence type="ECO:0000313" key="2">
    <source>
        <dbReference type="EMBL" id="PZG23652.1"/>
    </source>
</evidence>
<feature type="region of interest" description="Disordered" evidence="1">
    <location>
        <begin position="1"/>
        <end position="36"/>
    </location>
</feature>
<evidence type="ECO:0008006" key="4">
    <source>
        <dbReference type="Google" id="ProtNLM"/>
    </source>
</evidence>
<keyword evidence="3" id="KW-1185">Reference proteome</keyword>